<accession>A0A9J6F8T9</accession>
<organism evidence="1 2">
    <name type="scientific">Rhipicephalus microplus</name>
    <name type="common">Cattle tick</name>
    <name type="synonym">Boophilus microplus</name>
    <dbReference type="NCBI Taxonomy" id="6941"/>
    <lineage>
        <taxon>Eukaryota</taxon>
        <taxon>Metazoa</taxon>
        <taxon>Ecdysozoa</taxon>
        <taxon>Arthropoda</taxon>
        <taxon>Chelicerata</taxon>
        <taxon>Arachnida</taxon>
        <taxon>Acari</taxon>
        <taxon>Parasitiformes</taxon>
        <taxon>Ixodida</taxon>
        <taxon>Ixodoidea</taxon>
        <taxon>Ixodidae</taxon>
        <taxon>Rhipicephalinae</taxon>
        <taxon>Rhipicephalus</taxon>
        <taxon>Boophilus</taxon>
    </lineage>
</organism>
<dbReference type="Proteomes" id="UP000821866">
    <property type="component" value="Chromosome 1"/>
</dbReference>
<gene>
    <name evidence="1" type="ORF">HPB51_021345</name>
</gene>
<keyword evidence="2" id="KW-1185">Reference proteome</keyword>
<reference evidence="1" key="2">
    <citation type="submission" date="2021-09" db="EMBL/GenBank/DDBJ databases">
        <authorList>
            <person name="Jia N."/>
            <person name="Wang J."/>
            <person name="Shi W."/>
            <person name="Du L."/>
            <person name="Sun Y."/>
            <person name="Zhan W."/>
            <person name="Jiang J."/>
            <person name="Wang Q."/>
            <person name="Zhang B."/>
            <person name="Ji P."/>
            <person name="Sakyi L.B."/>
            <person name="Cui X."/>
            <person name="Yuan T."/>
            <person name="Jiang B."/>
            <person name="Yang W."/>
            <person name="Lam T.T.-Y."/>
            <person name="Chang Q."/>
            <person name="Ding S."/>
            <person name="Wang X."/>
            <person name="Zhu J."/>
            <person name="Ruan X."/>
            <person name="Zhao L."/>
            <person name="Wei J."/>
            <person name="Que T."/>
            <person name="Du C."/>
            <person name="Cheng J."/>
            <person name="Dai P."/>
            <person name="Han X."/>
            <person name="Huang E."/>
            <person name="Gao Y."/>
            <person name="Liu J."/>
            <person name="Shao H."/>
            <person name="Ye R."/>
            <person name="Li L."/>
            <person name="Wei W."/>
            <person name="Wang X."/>
            <person name="Wang C."/>
            <person name="Huo Q."/>
            <person name="Li W."/>
            <person name="Guo W."/>
            <person name="Chen H."/>
            <person name="Chen S."/>
            <person name="Zhou L."/>
            <person name="Zhou L."/>
            <person name="Ni X."/>
            <person name="Tian J."/>
            <person name="Zhou Y."/>
            <person name="Sheng Y."/>
            <person name="Liu T."/>
            <person name="Pan Y."/>
            <person name="Xia L."/>
            <person name="Li J."/>
            <person name="Zhao F."/>
            <person name="Cao W."/>
        </authorList>
    </citation>
    <scope>NUCLEOTIDE SEQUENCE</scope>
    <source>
        <strain evidence="1">Rmic-2018</strain>
        <tissue evidence="1">Larvae</tissue>
    </source>
</reference>
<sequence length="203" mass="22311">MTTPGTTAFVHRTSSVADASTIFNESHTTKEAPEPLPSLKTTEKPDYNIWELMYFNRSVPTVKPTEASNTTETNIWKLMFFNHSLPTAEPTAVDNATYSSNEITKKISSEKPAEEVGFTTSVIKVRVGNTLNVSVDSSNQSKYRNVEEDGIIVSVYPEHQMDGGVADLEDVPLQGQVESRAISSGSLYKGIQHAETRPSRPLS</sequence>
<dbReference type="AlphaFoldDB" id="A0A9J6F8T9"/>
<evidence type="ECO:0000313" key="2">
    <source>
        <dbReference type="Proteomes" id="UP000821866"/>
    </source>
</evidence>
<protein>
    <submittedName>
        <fullName evidence="1">Uncharacterized protein</fullName>
    </submittedName>
</protein>
<proteinExistence type="predicted"/>
<name>A0A9J6F8T9_RHIMP</name>
<dbReference type="EMBL" id="JABSTU010000001">
    <property type="protein sequence ID" value="KAH8042261.1"/>
    <property type="molecule type" value="Genomic_DNA"/>
</dbReference>
<evidence type="ECO:0000313" key="1">
    <source>
        <dbReference type="EMBL" id="KAH8042261.1"/>
    </source>
</evidence>
<comment type="caution">
    <text evidence="1">The sequence shown here is derived from an EMBL/GenBank/DDBJ whole genome shotgun (WGS) entry which is preliminary data.</text>
</comment>
<reference evidence="1" key="1">
    <citation type="journal article" date="2020" name="Cell">
        <title>Large-Scale Comparative Analyses of Tick Genomes Elucidate Their Genetic Diversity and Vector Capacities.</title>
        <authorList>
            <consortium name="Tick Genome and Microbiome Consortium (TIGMIC)"/>
            <person name="Jia N."/>
            <person name="Wang J."/>
            <person name="Shi W."/>
            <person name="Du L."/>
            <person name="Sun Y."/>
            <person name="Zhan W."/>
            <person name="Jiang J.F."/>
            <person name="Wang Q."/>
            <person name="Zhang B."/>
            <person name="Ji P."/>
            <person name="Bell-Sakyi L."/>
            <person name="Cui X.M."/>
            <person name="Yuan T.T."/>
            <person name="Jiang B.G."/>
            <person name="Yang W.F."/>
            <person name="Lam T.T."/>
            <person name="Chang Q.C."/>
            <person name="Ding S.J."/>
            <person name="Wang X.J."/>
            <person name="Zhu J.G."/>
            <person name="Ruan X.D."/>
            <person name="Zhao L."/>
            <person name="Wei J.T."/>
            <person name="Ye R.Z."/>
            <person name="Que T.C."/>
            <person name="Du C.H."/>
            <person name="Zhou Y.H."/>
            <person name="Cheng J.X."/>
            <person name="Dai P.F."/>
            <person name="Guo W.B."/>
            <person name="Han X.H."/>
            <person name="Huang E.J."/>
            <person name="Li L.F."/>
            <person name="Wei W."/>
            <person name="Gao Y.C."/>
            <person name="Liu J.Z."/>
            <person name="Shao H.Z."/>
            <person name="Wang X."/>
            <person name="Wang C.C."/>
            <person name="Yang T.C."/>
            <person name="Huo Q.B."/>
            <person name="Li W."/>
            <person name="Chen H.Y."/>
            <person name="Chen S.E."/>
            <person name="Zhou L.G."/>
            <person name="Ni X.B."/>
            <person name="Tian J.H."/>
            <person name="Sheng Y."/>
            <person name="Liu T."/>
            <person name="Pan Y.S."/>
            <person name="Xia L.Y."/>
            <person name="Li J."/>
            <person name="Zhao F."/>
            <person name="Cao W.C."/>
        </authorList>
    </citation>
    <scope>NUCLEOTIDE SEQUENCE</scope>
    <source>
        <strain evidence="1">Rmic-2018</strain>
    </source>
</reference>